<dbReference type="PANTHER" id="PTHR33204:SF37">
    <property type="entry name" value="HTH-TYPE TRANSCRIPTIONAL REGULATOR YODB"/>
    <property type="match status" value="1"/>
</dbReference>
<dbReference type="SUPFAM" id="SSF46785">
    <property type="entry name" value="Winged helix' DNA-binding domain"/>
    <property type="match status" value="1"/>
</dbReference>
<keyword evidence="6" id="KW-1185">Reference proteome</keyword>
<sequence length="133" mass="14752">MDPCSEQCPILIRETLDLIAAKWTVPIFFALDAAAAPLRYADLQRRVGAITPKELAKHLRQLEAAGLVSRQVHPTVPPRVDYALTELGHSLHPSLESLANWAARFGETVASNRKANERPPAVRLIKPVYRVPD</sequence>
<dbReference type="InterPro" id="IPR036390">
    <property type="entry name" value="WH_DNA-bd_sf"/>
</dbReference>
<gene>
    <name evidence="5" type="ORF">E8M01_26585</name>
</gene>
<dbReference type="RefSeq" id="WP_136962907.1">
    <property type="nucleotide sequence ID" value="NZ_CP039690.1"/>
</dbReference>
<dbReference type="AlphaFoldDB" id="A0A4D7BDP8"/>
<dbReference type="KEGG" id="pstg:E8M01_26585"/>
<evidence type="ECO:0000256" key="2">
    <source>
        <dbReference type="ARBA" id="ARBA00023125"/>
    </source>
</evidence>
<dbReference type="Gene3D" id="1.10.10.10">
    <property type="entry name" value="Winged helix-like DNA-binding domain superfamily/Winged helix DNA-binding domain"/>
    <property type="match status" value="1"/>
</dbReference>
<evidence type="ECO:0000256" key="3">
    <source>
        <dbReference type="ARBA" id="ARBA00023163"/>
    </source>
</evidence>
<keyword evidence="2" id="KW-0238">DNA-binding</keyword>
<dbReference type="InterPro" id="IPR002577">
    <property type="entry name" value="HTH_HxlR"/>
</dbReference>
<proteinExistence type="predicted"/>
<dbReference type="PROSITE" id="PS51118">
    <property type="entry name" value="HTH_HXLR"/>
    <property type="match status" value="1"/>
</dbReference>
<dbReference type="InterPro" id="IPR036388">
    <property type="entry name" value="WH-like_DNA-bd_sf"/>
</dbReference>
<accession>A0A4D7BDP8</accession>
<keyword evidence="3" id="KW-0804">Transcription</keyword>
<dbReference type="PANTHER" id="PTHR33204">
    <property type="entry name" value="TRANSCRIPTIONAL REGULATOR, MARR FAMILY"/>
    <property type="match status" value="1"/>
</dbReference>
<keyword evidence="1" id="KW-0805">Transcription regulation</keyword>
<evidence type="ECO:0000259" key="4">
    <source>
        <dbReference type="PROSITE" id="PS51118"/>
    </source>
</evidence>
<dbReference type="GO" id="GO:0003677">
    <property type="term" value="F:DNA binding"/>
    <property type="evidence" value="ECO:0007669"/>
    <property type="project" value="UniProtKB-KW"/>
</dbReference>
<dbReference type="EMBL" id="CP039690">
    <property type="protein sequence ID" value="QCI67476.1"/>
    <property type="molecule type" value="Genomic_DNA"/>
</dbReference>
<dbReference type="OrthoDB" id="9800350at2"/>
<evidence type="ECO:0000313" key="6">
    <source>
        <dbReference type="Proteomes" id="UP000298781"/>
    </source>
</evidence>
<organism evidence="5 6">
    <name type="scientific">Phreatobacter stygius</name>
    <dbReference type="NCBI Taxonomy" id="1940610"/>
    <lineage>
        <taxon>Bacteria</taxon>
        <taxon>Pseudomonadati</taxon>
        <taxon>Pseudomonadota</taxon>
        <taxon>Alphaproteobacteria</taxon>
        <taxon>Hyphomicrobiales</taxon>
        <taxon>Phreatobacteraceae</taxon>
        <taxon>Phreatobacter</taxon>
    </lineage>
</organism>
<dbReference type="Proteomes" id="UP000298781">
    <property type="component" value="Chromosome"/>
</dbReference>
<dbReference type="Pfam" id="PF01638">
    <property type="entry name" value="HxlR"/>
    <property type="match status" value="1"/>
</dbReference>
<reference evidence="5 6" key="1">
    <citation type="submission" date="2019-04" db="EMBL/GenBank/DDBJ databases">
        <title>Phreatobacter aquaticus sp. nov.</title>
        <authorList>
            <person name="Choi A."/>
        </authorList>
    </citation>
    <scope>NUCLEOTIDE SEQUENCE [LARGE SCALE GENOMIC DNA]</scope>
    <source>
        <strain evidence="5 6">KCTC 52518</strain>
    </source>
</reference>
<evidence type="ECO:0000313" key="5">
    <source>
        <dbReference type="EMBL" id="QCI67476.1"/>
    </source>
</evidence>
<feature type="domain" description="HTH hxlR-type" evidence="4">
    <location>
        <begin position="8"/>
        <end position="110"/>
    </location>
</feature>
<name>A0A4D7BDP8_9HYPH</name>
<protein>
    <submittedName>
        <fullName evidence="5">Helix-turn-helix transcriptional regulator</fullName>
    </submittedName>
</protein>
<evidence type="ECO:0000256" key="1">
    <source>
        <dbReference type="ARBA" id="ARBA00023015"/>
    </source>
</evidence>